<dbReference type="GO" id="GO:0016757">
    <property type="term" value="F:glycosyltransferase activity"/>
    <property type="evidence" value="ECO:0007669"/>
    <property type="project" value="UniProtKB-KW"/>
</dbReference>
<comment type="similarity">
    <text evidence="2">Belongs to the glycosyltransferase 2 family.</text>
</comment>
<protein>
    <submittedName>
        <fullName evidence="5">Glycosyltransferase</fullName>
        <ecNumber evidence="5">2.4.-.-</ecNumber>
    </submittedName>
</protein>
<organism evidence="5 6">
    <name type="scientific">Propioniciclava soli</name>
    <dbReference type="NCBI Taxonomy" id="2775081"/>
    <lineage>
        <taxon>Bacteria</taxon>
        <taxon>Bacillati</taxon>
        <taxon>Actinomycetota</taxon>
        <taxon>Actinomycetes</taxon>
        <taxon>Propionibacteriales</taxon>
        <taxon>Propionibacteriaceae</taxon>
        <taxon>Propioniciclava</taxon>
    </lineage>
</organism>
<evidence type="ECO:0000256" key="2">
    <source>
        <dbReference type="ARBA" id="ARBA00006739"/>
    </source>
</evidence>
<keyword evidence="4 5" id="KW-0808">Transferase</keyword>
<evidence type="ECO:0000256" key="3">
    <source>
        <dbReference type="ARBA" id="ARBA00022676"/>
    </source>
</evidence>
<keyword evidence="6" id="KW-1185">Reference proteome</keyword>
<proteinExistence type="inferred from homology"/>
<dbReference type="InterPro" id="IPR029044">
    <property type="entry name" value="Nucleotide-diphossugar_trans"/>
</dbReference>
<dbReference type="RefSeq" id="WP_232548858.1">
    <property type="nucleotide sequence ID" value="NZ_CP115965.1"/>
</dbReference>
<dbReference type="PANTHER" id="PTHR43179:SF12">
    <property type="entry name" value="GALACTOFURANOSYLTRANSFERASE GLFT2"/>
    <property type="match status" value="1"/>
</dbReference>
<evidence type="ECO:0000256" key="1">
    <source>
        <dbReference type="ARBA" id="ARBA00004776"/>
    </source>
</evidence>
<dbReference type="Proteomes" id="UP001434337">
    <property type="component" value="Chromosome"/>
</dbReference>
<dbReference type="Gene3D" id="3.90.550.10">
    <property type="entry name" value="Spore Coat Polysaccharide Biosynthesis Protein SpsA, Chain A"/>
    <property type="match status" value="1"/>
</dbReference>
<evidence type="ECO:0000313" key="5">
    <source>
        <dbReference type="EMBL" id="WZW99634.1"/>
    </source>
</evidence>
<evidence type="ECO:0000313" key="6">
    <source>
        <dbReference type="Proteomes" id="UP001434337"/>
    </source>
</evidence>
<dbReference type="EMBL" id="CP115965">
    <property type="protein sequence ID" value="WZW99634.1"/>
    <property type="molecule type" value="Genomic_DNA"/>
</dbReference>
<sequence length="319" mass="34023">MVPPAAVRVVAVVVAWNRRDLLARTLDGLAAQERPVDAVVVIDNASTDDSAALASSHPVVSEVLTLPRNTGGAGGFAAGVAVALQRHAADRVWLMDDDTVPLPGALAALLDAWAAHPGPVTLAASRADWHDGREHPMNTPRERFGLTRSARAAATAVGARAVRSASFVSVLVDAAAVRTHGLPEAAYFLWNDDFEFTARLLRRGVGLYVPASRVQHLTKVFGMSDADPGPRFRNEVRNKVWLFTRSPALGVRDRLLYAGSTLRRWARMLARSADRIALVRHGWAGLREGVGRPPSTTAVLADTPVAADVAAIERGAGRA</sequence>
<dbReference type="Pfam" id="PF13641">
    <property type="entry name" value="Glyco_tranf_2_3"/>
    <property type="match status" value="1"/>
</dbReference>
<dbReference type="EC" id="2.4.-.-" evidence="5"/>
<comment type="pathway">
    <text evidence="1">Cell wall biogenesis; cell wall polysaccharide biosynthesis.</text>
</comment>
<keyword evidence="3 5" id="KW-0328">Glycosyltransferase</keyword>
<accession>A0ABZ3CA47</accession>
<dbReference type="PANTHER" id="PTHR43179">
    <property type="entry name" value="RHAMNOSYLTRANSFERASE WBBL"/>
    <property type="match status" value="1"/>
</dbReference>
<dbReference type="SUPFAM" id="SSF53448">
    <property type="entry name" value="Nucleotide-diphospho-sugar transferases"/>
    <property type="match status" value="1"/>
</dbReference>
<reference evidence="5 6" key="1">
    <citation type="journal article" date="2023" name="Environ Microbiome">
        <title>A coral-associated actinobacterium mitigates coral bleaching under heat stress.</title>
        <authorList>
            <person name="Li J."/>
            <person name="Zou Y."/>
            <person name="Li Q."/>
            <person name="Zhang J."/>
            <person name="Bourne D.G."/>
            <person name="Lyu Y."/>
            <person name="Liu C."/>
            <person name="Zhang S."/>
        </authorList>
    </citation>
    <scope>NUCLEOTIDE SEQUENCE [LARGE SCALE GENOMIC DNA]</scope>
    <source>
        <strain evidence="5 6">SCSIO 13291</strain>
    </source>
</reference>
<name>A0ABZ3CA47_9ACTN</name>
<gene>
    <name evidence="5" type="ORF">PCC79_05405</name>
</gene>
<evidence type="ECO:0000256" key="4">
    <source>
        <dbReference type="ARBA" id="ARBA00022679"/>
    </source>
</evidence>